<feature type="region of interest" description="Disordered" evidence="1">
    <location>
        <begin position="239"/>
        <end position="280"/>
    </location>
</feature>
<dbReference type="PANTHER" id="PTHR10783">
    <property type="entry name" value="XENOTROPIC AND POLYTROPIC RETROVIRUS RECEPTOR 1-RELATED"/>
    <property type="match status" value="1"/>
</dbReference>
<feature type="compositionally biased region" description="Polar residues" evidence="1">
    <location>
        <begin position="87"/>
        <end position="119"/>
    </location>
</feature>
<dbReference type="GO" id="GO:0000822">
    <property type="term" value="F:inositol hexakisphosphate binding"/>
    <property type="evidence" value="ECO:0007669"/>
    <property type="project" value="TreeGrafter"/>
</dbReference>
<feature type="compositionally biased region" description="Polar residues" evidence="1">
    <location>
        <begin position="35"/>
        <end position="46"/>
    </location>
</feature>
<sequence>MKFAKYLQQTQTPEWKRAYIDYRGLKKKIHKETSRPSSDSQFNLPPTSEPEHYADELGDDAPTASRLRHDAGMGLGELPIRRKSFTARKTASQSSVTDVNQPTHNRKPSASSAQLSRTISGAKKPKSQMSKGFLTRASTLRSPPHPFAGSIPLHDLIPLLSPQEVSFIDALDKELEKIEKFYDTRKKEMETRTKLLQAQLIELNLHHQRFHAAQARNSQWNVVLHFVTKFRAPQASMLEHLKPNESSSQKGKTTEIGDSLPHIDSGYSSTSKHDNPLDPRLDPDEYQAAKKKLNKAVLEHYRGLEMLQNYRILNITGFRKALKKFEKVTRVNKMKPLLPSLLLLISP</sequence>
<reference evidence="3" key="1">
    <citation type="submission" date="2022-08" db="EMBL/GenBank/DDBJ databases">
        <authorList>
            <consortium name="DOE Joint Genome Institute"/>
            <person name="Min B."/>
            <person name="Riley R."/>
            <person name="Sierra-Patev S."/>
            <person name="Naranjo-Ortiz M."/>
            <person name="Looney B."/>
            <person name="Konkel Z."/>
            <person name="Slot J.C."/>
            <person name="Sakamoto Y."/>
            <person name="Steenwyk J.L."/>
            <person name="Rokas A."/>
            <person name="Carro J."/>
            <person name="Camarero S."/>
            <person name="Ferreira P."/>
            <person name="Molpeceres G."/>
            <person name="Ruiz-Duenas F.J."/>
            <person name="Serrano A."/>
            <person name="Henrissat B."/>
            <person name="Drula E."/>
            <person name="Hughes K.W."/>
            <person name="Mata J.L."/>
            <person name="Ishikawa N.K."/>
            <person name="Vargas-Isla R."/>
            <person name="Ushijima S."/>
            <person name="Smith C.A."/>
            <person name="Ahrendt S."/>
            <person name="Andreopoulos W."/>
            <person name="He G."/>
            <person name="Labutti K."/>
            <person name="Lipzen A."/>
            <person name="Ng V."/>
            <person name="Sandor L."/>
            <person name="Barry K."/>
            <person name="Martinez A.T."/>
            <person name="Xiao Y."/>
            <person name="Gibbons J.G."/>
            <person name="Terashima K."/>
            <person name="Hibbett D.S."/>
            <person name="Grigoriev I.V."/>
        </authorList>
    </citation>
    <scope>NUCLEOTIDE SEQUENCE</scope>
    <source>
        <strain evidence="3">TFB9207</strain>
    </source>
</reference>
<feature type="compositionally biased region" description="Basic and acidic residues" evidence="1">
    <location>
        <begin position="271"/>
        <end position="280"/>
    </location>
</feature>
<keyword evidence="4" id="KW-1185">Reference proteome</keyword>
<evidence type="ECO:0000259" key="2">
    <source>
        <dbReference type="PROSITE" id="PS51382"/>
    </source>
</evidence>
<dbReference type="Proteomes" id="UP001163846">
    <property type="component" value="Unassembled WGS sequence"/>
</dbReference>
<dbReference type="AlphaFoldDB" id="A0AA38UDE1"/>
<protein>
    <submittedName>
        <fullName evidence="3">SPX domain-containing protein</fullName>
    </submittedName>
</protein>
<dbReference type="GO" id="GO:0005886">
    <property type="term" value="C:plasma membrane"/>
    <property type="evidence" value="ECO:0007669"/>
    <property type="project" value="TreeGrafter"/>
</dbReference>
<dbReference type="PANTHER" id="PTHR10783:SF103">
    <property type="entry name" value="SOLUTE CARRIER FAMILY 53 MEMBER 1"/>
    <property type="match status" value="1"/>
</dbReference>
<dbReference type="PROSITE" id="PS51382">
    <property type="entry name" value="SPX"/>
    <property type="match status" value="1"/>
</dbReference>
<comment type="caution">
    <text evidence="3">The sequence shown here is derived from an EMBL/GenBank/DDBJ whole genome shotgun (WGS) entry which is preliminary data.</text>
</comment>
<dbReference type="GO" id="GO:0016036">
    <property type="term" value="P:cellular response to phosphate starvation"/>
    <property type="evidence" value="ECO:0007669"/>
    <property type="project" value="TreeGrafter"/>
</dbReference>
<feature type="region of interest" description="Disordered" evidence="1">
    <location>
        <begin position="28"/>
        <end position="131"/>
    </location>
</feature>
<dbReference type="GO" id="GO:0006817">
    <property type="term" value="P:phosphate ion transport"/>
    <property type="evidence" value="ECO:0007669"/>
    <property type="project" value="TreeGrafter"/>
</dbReference>
<gene>
    <name evidence="3" type="ORF">F5878DRAFT_201397</name>
</gene>
<dbReference type="Pfam" id="PF03105">
    <property type="entry name" value="SPX"/>
    <property type="match status" value="1"/>
</dbReference>
<accession>A0AA38UDE1</accession>
<evidence type="ECO:0000313" key="4">
    <source>
        <dbReference type="Proteomes" id="UP001163846"/>
    </source>
</evidence>
<evidence type="ECO:0000256" key="1">
    <source>
        <dbReference type="SAM" id="MobiDB-lite"/>
    </source>
</evidence>
<dbReference type="GO" id="GO:0005794">
    <property type="term" value="C:Golgi apparatus"/>
    <property type="evidence" value="ECO:0007669"/>
    <property type="project" value="TreeGrafter"/>
</dbReference>
<dbReference type="EMBL" id="MU806224">
    <property type="protein sequence ID" value="KAJ3837764.1"/>
    <property type="molecule type" value="Genomic_DNA"/>
</dbReference>
<dbReference type="CDD" id="cd14475">
    <property type="entry name" value="SPX_SYG1_like"/>
    <property type="match status" value="1"/>
</dbReference>
<dbReference type="InterPro" id="IPR004331">
    <property type="entry name" value="SPX_dom"/>
</dbReference>
<organism evidence="3 4">
    <name type="scientific">Lentinula raphanica</name>
    <dbReference type="NCBI Taxonomy" id="153919"/>
    <lineage>
        <taxon>Eukaryota</taxon>
        <taxon>Fungi</taxon>
        <taxon>Dikarya</taxon>
        <taxon>Basidiomycota</taxon>
        <taxon>Agaricomycotina</taxon>
        <taxon>Agaricomycetes</taxon>
        <taxon>Agaricomycetidae</taxon>
        <taxon>Agaricales</taxon>
        <taxon>Marasmiineae</taxon>
        <taxon>Omphalotaceae</taxon>
        <taxon>Lentinula</taxon>
    </lineage>
</organism>
<feature type="domain" description="SPX" evidence="2">
    <location>
        <begin position="1"/>
        <end position="339"/>
    </location>
</feature>
<evidence type="ECO:0000313" key="3">
    <source>
        <dbReference type="EMBL" id="KAJ3837764.1"/>
    </source>
</evidence>
<proteinExistence type="predicted"/>
<name>A0AA38UDE1_9AGAR</name>